<feature type="signal peptide" evidence="3">
    <location>
        <begin position="1"/>
        <end position="20"/>
    </location>
</feature>
<dbReference type="GO" id="GO:0030414">
    <property type="term" value="F:peptidase inhibitor activity"/>
    <property type="evidence" value="ECO:0007669"/>
    <property type="project" value="UniProtKB-KW"/>
</dbReference>
<keyword evidence="2" id="KW-1015">Disulfide bond</keyword>
<keyword evidence="6" id="KW-1185">Reference proteome</keyword>
<dbReference type="InterPro" id="IPR036084">
    <property type="entry name" value="Ser_inhib-like_sf"/>
</dbReference>
<evidence type="ECO:0000313" key="6">
    <source>
        <dbReference type="Proteomes" id="UP001497382"/>
    </source>
</evidence>
<keyword evidence="3" id="KW-0732">Signal</keyword>
<name>A0AAV2BUA1_9ARAC</name>
<dbReference type="AlphaFoldDB" id="A0AAV2BUA1"/>
<organism evidence="5 6">
    <name type="scientific">Larinioides sclopetarius</name>
    <dbReference type="NCBI Taxonomy" id="280406"/>
    <lineage>
        <taxon>Eukaryota</taxon>
        <taxon>Metazoa</taxon>
        <taxon>Ecdysozoa</taxon>
        <taxon>Arthropoda</taxon>
        <taxon>Chelicerata</taxon>
        <taxon>Arachnida</taxon>
        <taxon>Araneae</taxon>
        <taxon>Araneomorphae</taxon>
        <taxon>Entelegynae</taxon>
        <taxon>Araneoidea</taxon>
        <taxon>Araneidae</taxon>
        <taxon>Larinioides</taxon>
    </lineage>
</organism>
<sequence length="78" mass="8579">MKTFVFCLVALALFETIGTCDDNQFPNSCGSACPLTCENRSNPPQMCTLQCVNRCDCNGGYIFLDANLDKCVKQDQCP</sequence>
<dbReference type="PANTHER" id="PTHR23259">
    <property type="entry name" value="RIDDLE"/>
    <property type="match status" value="1"/>
</dbReference>
<dbReference type="InterPro" id="IPR002919">
    <property type="entry name" value="TIL_dom"/>
</dbReference>
<feature type="domain" description="TIL" evidence="4">
    <location>
        <begin position="20"/>
        <end position="77"/>
    </location>
</feature>
<proteinExistence type="predicted"/>
<dbReference type="Proteomes" id="UP001497382">
    <property type="component" value="Unassembled WGS sequence"/>
</dbReference>
<protein>
    <recommendedName>
        <fullName evidence="4">TIL domain-containing protein</fullName>
    </recommendedName>
</protein>
<dbReference type="InterPro" id="IPR051368">
    <property type="entry name" value="SerProtInhib-TIL_Domain"/>
</dbReference>
<evidence type="ECO:0000256" key="1">
    <source>
        <dbReference type="ARBA" id="ARBA00022690"/>
    </source>
</evidence>
<gene>
    <name evidence="5" type="ORF">LARSCL_LOCUS21042</name>
</gene>
<dbReference type="EMBL" id="CAXIEN010000479">
    <property type="protein sequence ID" value="CAL1298893.1"/>
    <property type="molecule type" value="Genomic_DNA"/>
</dbReference>
<dbReference type="Gene3D" id="2.10.25.10">
    <property type="entry name" value="Laminin"/>
    <property type="match status" value="1"/>
</dbReference>
<keyword evidence="1" id="KW-0646">Protease inhibitor</keyword>
<comment type="caution">
    <text evidence="5">The sequence shown here is derived from an EMBL/GenBank/DDBJ whole genome shotgun (WGS) entry which is preliminary data.</text>
</comment>
<evidence type="ECO:0000259" key="4">
    <source>
        <dbReference type="Pfam" id="PF01826"/>
    </source>
</evidence>
<reference evidence="5 6" key="1">
    <citation type="submission" date="2024-04" db="EMBL/GenBank/DDBJ databases">
        <authorList>
            <person name="Rising A."/>
            <person name="Reimegard J."/>
            <person name="Sonavane S."/>
            <person name="Akerstrom W."/>
            <person name="Nylinder S."/>
            <person name="Hedman E."/>
            <person name="Kallberg Y."/>
        </authorList>
    </citation>
    <scope>NUCLEOTIDE SEQUENCE [LARGE SCALE GENOMIC DNA]</scope>
</reference>
<evidence type="ECO:0000256" key="2">
    <source>
        <dbReference type="ARBA" id="ARBA00023157"/>
    </source>
</evidence>
<dbReference type="CDD" id="cd19941">
    <property type="entry name" value="TIL"/>
    <property type="match status" value="1"/>
</dbReference>
<dbReference type="PANTHER" id="PTHR23259:SF70">
    <property type="entry name" value="ACCESSORY GLAND PROTEIN ACP62F-RELATED"/>
    <property type="match status" value="1"/>
</dbReference>
<accession>A0AAV2BUA1</accession>
<dbReference type="SUPFAM" id="SSF57567">
    <property type="entry name" value="Serine protease inhibitors"/>
    <property type="match status" value="1"/>
</dbReference>
<feature type="chain" id="PRO_5043326460" description="TIL domain-containing protein" evidence="3">
    <location>
        <begin position="21"/>
        <end position="78"/>
    </location>
</feature>
<evidence type="ECO:0000256" key="3">
    <source>
        <dbReference type="SAM" id="SignalP"/>
    </source>
</evidence>
<evidence type="ECO:0000313" key="5">
    <source>
        <dbReference type="EMBL" id="CAL1298893.1"/>
    </source>
</evidence>
<dbReference type="Pfam" id="PF01826">
    <property type="entry name" value="TIL"/>
    <property type="match status" value="1"/>
</dbReference>